<keyword evidence="4 5" id="KW-0472">Membrane</keyword>
<evidence type="ECO:0000313" key="7">
    <source>
        <dbReference type="Proteomes" id="UP000308838"/>
    </source>
</evidence>
<dbReference type="Gene3D" id="1.20.1550.10">
    <property type="entry name" value="DsbB-like"/>
    <property type="match status" value="1"/>
</dbReference>
<dbReference type="Pfam" id="PF02600">
    <property type="entry name" value="DsbB"/>
    <property type="match status" value="1"/>
</dbReference>
<evidence type="ECO:0000256" key="5">
    <source>
        <dbReference type="SAM" id="Phobius"/>
    </source>
</evidence>
<evidence type="ECO:0000256" key="1">
    <source>
        <dbReference type="ARBA" id="ARBA00004141"/>
    </source>
</evidence>
<evidence type="ECO:0000256" key="2">
    <source>
        <dbReference type="ARBA" id="ARBA00022692"/>
    </source>
</evidence>
<organism evidence="6 7">
    <name type="scientific">Campylobacter estrildidarum</name>
    <dbReference type="NCBI Taxonomy" id="2510189"/>
    <lineage>
        <taxon>Bacteria</taxon>
        <taxon>Pseudomonadati</taxon>
        <taxon>Campylobacterota</taxon>
        <taxon>Epsilonproteobacteria</taxon>
        <taxon>Campylobacterales</taxon>
        <taxon>Campylobacteraceae</taxon>
        <taxon>Campylobacter</taxon>
    </lineage>
</organism>
<comment type="subcellular location">
    <subcellularLocation>
        <location evidence="1">Membrane</location>
        <topology evidence="1">Multi-pass membrane protein</topology>
    </subcellularLocation>
</comment>
<proteinExistence type="predicted"/>
<dbReference type="Proteomes" id="UP000308838">
    <property type="component" value="Unassembled WGS sequence"/>
</dbReference>
<gene>
    <name evidence="6" type="ORF">CQA69_03305</name>
</gene>
<feature type="transmembrane region" description="Helical" evidence="5">
    <location>
        <begin position="48"/>
        <end position="65"/>
    </location>
</feature>
<dbReference type="OrthoDB" id="158402at2"/>
<evidence type="ECO:0000256" key="3">
    <source>
        <dbReference type="ARBA" id="ARBA00022989"/>
    </source>
</evidence>
<evidence type="ECO:0000256" key="4">
    <source>
        <dbReference type="ARBA" id="ARBA00023136"/>
    </source>
</evidence>
<dbReference type="GO" id="GO:0006457">
    <property type="term" value="P:protein folding"/>
    <property type="evidence" value="ECO:0007669"/>
    <property type="project" value="InterPro"/>
</dbReference>
<dbReference type="SUPFAM" id="SSF158442">
    <property type="entry name" value="DsbB-like"/>
    <property type="match status" value="1"/>
</dbReference>
<feature type="transmembrane region" description="Helical" evidence="5">
    <location>
        <begin position="72"/>
        <end position="89"/>
    </location>
</feature>
<protein>
    <submittedName>
        <fullName evidence="6">Disulfide bond formation protein B</fullName>
    </submittedName>
</protein>
<dbReference type="GO" id="GO:0016020">
    <property type="term" value="C:membrane"/>
    <property type="evidence" value="ECO:0007669"/>
    <property type="project" value="UniProtKB-SubCell"/>
</dbReference>
<evidence type="ECO:0000313" key="6">
    <source>
        <dbReference type="EMBL" id="TKX31283.1"/>
    </source>
</evidence>
<dbReference type="InterPro" id="IPR003752">
    <property type="entry name" value="DiS_bond_form_DsbB/BdbC"/>
</dbReference>
<keyword evidence="3 5" id="KW-1133">Transmembrane helix</keyword>
<feature type="transmembrane region" description="Helical" evidence="5">
    <location>
        <begin position="114"/>
        <end position="135"/>
    </location>
</feature>
<feature type="transmembrane region" description="Helical" evidence="5">
    <location>
        <begin position="155"/>
        <end position="175"/>
    </location>
</feature>
<dbReference type="RefSeq" id="WP_137620406.1">
    <property type="nucleotide sequence ID" value="NZ_NXLZ01000004.1"/>
</dbReference>
<dbReference type="GO" id="GO:0015035">
    <property type="term" value="F:protein-disulfide reductase activity"/>
    <property type="evidence" value="ECO:0007669"/>
    <property type="project" value="InterPro"/>
</dbReference>
<reference evidence="6 7" key="1">
    <citation type="submission" date="2018-05" db="EMBL/GenBank/DDBJ databases">
        <title>Novel Campyloabacter and Helicobacter Species and Strains.</title>
        <authorList>
            <person name="Mannion A.J."/>
            <person name="Shen Z."/>
            <person name="Fox J.G."/>
        </authorList>
    </citation>
    <scope>NUCLEOTIDE SEQUENCE [LARGE SCALE GENOMIC DNA]</scope>
    <source>
        <strain evidence="7">MIT17-664</strain>
    </source>
</reference>
<keyword evidence="7" id="KW-1185">Reference proteome</keyword>
<keyword evidence="2 5" id="KW-0812">Transmembrane</keyword>
<comment type="caution">
    <text evidence="6">The sequence shown here is derived from an EMBL/GenBank/DDBJ whole genome shotgun (WGS) entry which is preliminary data.</text>
</comment>
<dbReference type="AlphaFoldDB" id="A0A4U7BHR0"/>
<name>A0A4U7BHR0_9BACT</name>
<feature type="transmembrane region" description="Helical" evidence="5">
    <location>
        <begin position="12"/>
        <end position="36"/>
    </location>
</feature>
<sequence length="531" mass="60579">MNTYLNKNDQYFYLFMTTAVLLILAIPVGFANIYLGYFHNESPCTLCWFERIGMVIIGVLGMFILRYGPQIKYIVCVFLFASYGIYMGIRHTSSWWQRDVGIGLGDKLVGAHTYTWAVVVYWCVVVVMGLSLLFIRKKSSMMQDLANEKIEPKPLSFYSKVVFTISFIVVCSNAFQALIINGIPPFTGKSNPDRLTFDMSIMTKTWTTEVWSRLAKFNLLGKNVPESVFIKDLNEPKNLIFERDSSKGAFEINKSIISLNHNYEITIPELSQFQSINAIAYNKNSDEFALITNEMAVAYTKDFNKSSSFVLFDKTNGNDMKYIVGATFVGDKLIIGAFNKTFSGTQKVSKEVKIDPMLEWQAFKQTSGSIMPAFFSHKEGWYEPSRKYILTIRAKQNYVHSYTNDGDFLYLITVPNQFSPKLILSYASTKDYLLSGESVLGVDKNLKLKKDRNINDYYIVATDVVGDKMLALSLRYSTMLVIDYKNAKIIDAYTINGLENPKSMAVKNDIIYILDRTNDHKDIIKTYKNPL</sequence>
<dbReference type="InterPro" id="IPR023380">
    <property type="entry name" value="DsbB-like_sf"/>
</dbReference>
<accession>A0A4U7BHR0</accession>
<dbReference type="EMBL" id="NXLZ01000004">
    <property type="protein sequence ID" value="TKX31283.1"/>
    <property type="molecule type" value="Genomic_DNA"/>
</dbReference>